<proteinExistence type="predicted"/>
<organism evidence="2 3">
    <name type="scientific">Gracilibacillus ureilyticus</name>
    <dbReference type="NCBI Taxonomy" id="531814"/>
    <lineage>
        <taxon>Bacteria</taxon>
        <taxon>Bacillati</taxon>
        <taxon>Bacillota</taxon>
        <taxon>Bacilli</taxon>
        <taxon>Bacillales</taxon>
        <taxon>Bacillaceae</taxon>
        <taxon>Gracilibacillus</taxon>
    </lineage>
</organism>
<keyword evidence="3" id="KW-1185">Reference proteome</keyword>
<feature type="transmembrane region" description="Helical" evidence="1">
    <location>
        <begin position="30"/>
        <end position="47"/>
    </location>
</feature>
<dbReference type="Proteomes" id="UP000199687">
    <property type="component" value="Unassembled WGS sequence"/>
</dbReference>
<feature type="transmembrane region" description="Helical" evidence="1">
    <location>
        <begin position="53"/>
        <end position="77"/>
    </location>
</feature>
<keyword evidence="1" id="KW-1133">Transmembrane helix</keyword>
<evidence type="ECO:0000313" key="3">
    <source>
        <dbReference type="Proteomes" id="UP000199687"/>
    </source>
</evidence>
<keyword evidence="1" id="KW-0812">Transmembrane</keyword>
<dbReference type="AlphaFoldDB" id="A0A1H9QKT9"/>
<feature type="transmembrane region" description="Helical" evidence="1">
    <location>
        <begin position="89"/>
        <end position="109"/>
    </location>
</feature>
<dbReference type="OrthoDB" id="26316at2"/>
<reference evidence="2 3" key="1">
    <citation type="submission" date="2016-10" db="EMBL/GenBank/DDBJ databases">
        <authorList>
            <person name="de Groot N.N."/>
        </authorList>
    </citation>
    <scope>NUCLEOTIDE SEQUENCE [LARGE SCALE GENOMIC DNA]</scope>
    <source>
        <strain evidence="2 3">CGMCC 1.7727</strain>
    </source>
</reference>
<evidence type="ECO:0000256" key="1">
    <source>
        <dbReference type="SAM" id="Phobius"/>
    </source>
</evidence>
<protein>
    <submittedName>
        <fullName evidence="2">Uncharacterized protein</fullName>
    </submittedName>
</protein>
<feature type="transmembrane region" description="Helical" evidence="1">
    <location>
        <begin position="115"/>
        <end position="135"/>
    </location>
</feature>
<sequence length="152" mass="17156">MDWTVIMAAITILLYLFHPWMNLGTFQKVIGITLFLEIFYLVGHYLMKWPFPTPVVLIQIFIVTGLGVALGVLFSRIWPLPYDKGFERILRTFLLVIPALGFGMGLQVLMQGAQATQAIYLIFGCAAWLGSGRFVREKEANNIRSVSARESV</sequence>
<dbReference type="STRING" id="531814.SAMN04487944_10712"/>
<evidence type="ECO:0000313" key="2">
    <source>
        <dbReference type="EMBL" id="SER61027.1"/>
    </source>
</evidence>
<feature type="transmembrane region" description="Helical" evidence="1">
    <location>
        <begin position="6"/>
        <end position="23"/>
    </location>
</feature>
<dbReference type="RefSeq" id="WP_089740424.1">
    <property type="nucleotide sequence ID" value="NZ_FOGL01000007.1"/>
</dbReference>
<dbReference type="EMBL" id="FOGL01000007">
    <property type="protein sequence ID" value="SER61027.1"/>
    <property type="molecule type" value="Genomic_DNA"/>
</dbReference>
<gene>
    <name evidence="2" type="ORF">SAMN04487944_10712</name>
</gene>
<name>A0A1H9QKT9_9BACI</name>
<accession>A0A1H9QKT9</accession>
<keyword evidence="1" id="KW-0472">Membrane</keyword>